<accession>A0A7D5GA44</accession>
<sequence length="90" mass="9595">MTQRGPTLTAHRAGPVPEDATVRHVDQLSEDDLEAFVRMTAGEPVRASGLNPDDVIVFAGYYRIARTEQGKVSGSAEAATDGGAVVVERR</sequence>
<protein>
    <submittedName>
        <fullName evidence="1">Uncharacterized protein</fullName>
    </submittedName>
</protein>
<dbReference type="GeneID" id="56027421"/>
<keyword evidence="2" id="KW-1185">Reference proteome</keyword>
<dbReference type="Proteomes" id="UP000509750">
    <property type="component" value="Chromosome"/>
</dbReference>
<evidence type="ECO:0000313" key="2">
    <source>
        <dbReference type="Proteomes" id="UP000509750"/>
    </source>
</evidence>
<proteinExistence type="predicted"/>
<reference evidence="1 2" key="1">
    <citation type="submission" date="2020-07" db="EMBL/GenBank/DDBJ databases">
        <title>Gai3-2, isolated from salt lake.</title>
        <authorList>
            <person name="Cui H."/>
            <person name="Shi X."/>
        </authorList>
    </citation>
    <scope>NUCLEOTIDE SEQUENCE [LARGE SCALE GENOMIC DNA]</scope>
    <source>
        <strain evidence="1 2">Gai3-2</strain>
    </source>
</reference>
<organism evidence="1 2">
    <name type="scientific">Halorarum halophilum</name>
    <dbReference type="NCBI Taxonomy" id="2743090"/>
    <lineage>
        <taxon>Archaea</taxon>
        <taxon>Methanobacteriati</taxon>
        <taxon>Methanobacteriota</taxon>
        <taxon>Stenosarchaea group</taxon>
        <taxon>Halobacteria</taxon>
        <taxon>Halobacteriales</taxon>
        <taxon>Haloferacaceae</taxon>
        <taxon>Halorarum</taxon>
    </lineage>
</organism>
<gene>
    <name evidence="1" type="ORF">HUG10_01270</name>
</gene>
<evidence type="ECO:0000313" key="1">
    <source>
        <dbReference type="EMBL" id="QLG26252.1"/>
    </source>
</evidence>
<dbReference type="KEGG" id="halg:HUG10_01270"/>
<name>A0A7D5GA44_9EURY</name>
<dbReference type="OrthoDB" id="296997at2157"/>
<dbReference type="AlphaFoldDB" id="A0A7D5GA44"/>
<dbReference type="EMBL" id="CP058529">
    <property type="protein sequence ID" value="QLG26252.1"/>
    <property type="molecule type" value="Genomic_DNA"/>
</dbReference>
<dbReference type="RefSeq" id="WP_179167827.1">
    <property type="nucleotide sequence ID" value="NZ_CP058529.1"/>
</dbReference>